<dbReference type="InterPro" id="IPR036396">
    <property type="entry name" value="Cyt_P450_sf"/>
</dbReference>
<name>A0A9D4ZCQ3_ADICA</name>
<dbReference type="GO" id="GO:0020037">
    <property type="term" value="F:heme binding"/>
    <property type="evidence" value="ECO:0007669"/>
    <property type="project" value="InterPro"/>
</dbReference>
<keyword evidence="6" id="KW-1185">Reference proteome</keyword>
<protein>
    <recommendedName>
        <fullName evidence="7">Cytochrome P450</fullName>
    </recommendedName>
</protein>
<evidence type="ECO:0000313" key="5">
    <source>
        <dbReference type="EMBL" id="KAI5070359.1"/>
    </source>
</evidence>
<keyword evidence="4" id="KW-0408">Iron</keyword>
<dbReference type="GO" id="GO:0004497">
    <property type="term" value="F:monooxygenase activity"/>
    <property type="evidence" value="ECO:0007669"/>
    <property type="project" value="InterPro"/>
</dbReference>
<dbReference type="AlphaFoldDB" id="A0A9D4ZCQ3"/>
<evidence type="ECO:0000256" key="4">
    <source>
        <dbReference type="ARBA" id="ARBA00023004"/>
    </source>
</evidence>
<organism evidence="5 6">
    <name type="scientific">Adiantum capillus-veneris</name>
    <name type="common">Maidenhair fern</name>
    <dbReference type="NCBI Taxonomy" id="13818"/>
    <lineage>
        <taxon>Eukaryota</taxon>
        <taxon>Viridiplantae</taxon>
        <taxon>Streptophyta</taxon>
        <taxon>Embryophyta</taxon>
        <taxon>Tracheophyta</taxon>
        <taxon>Polypodiopsida</taxon>
        <taxon>Polypodiidae</taxon>
        <taxon>Polypodiales</taxon>
        <taxon>Pteridineae</taxon>
        <taxon>Pteridaceae</taxon>
        <taxon>Vittarioideae</taxon>
        <taxon>Adiantum</taxon>
    </lineage>
</organism>
<sequence length="351" mass="39871">MTWVVAAAVVASLVVIWVGLHRFGQCHSPDPKTWPLVGAQLETFLNFHRLHDWLLSFFSDRHRTVKLSLISTTMFLNCGSSQCGAHPQGQLHQLSQGRARAPCNLRDFSTNAFREDALLLMQILNTAASSQEIVDLQDLLLRMTLNSIREVEVLNSFMINIIRKRRAELEAKDEERADLLSRFMAYNKGQPGAFSDKQLRDAVLNFVVAGRETVFEETVEVLGLQERTHNYSFEEVVKKISYETLGKMHYLHAALTETLRLYPAIPRENGVCCASLTEAHHVEDAKLVAGDDVLPDGTRVKREDRIAYIPYSTGRMEFLWGVDALAYNPDRWLQDGIFQPESPFKFSAFQV</sequence>
<dbReference type="Gene3D" id="1.10.630.10">
    <property type="entry name" value="Cytochrome P450"/>
    <property type="match status" value="1"/>
</dbReference>
<dbReference type="OrthoDB" id="1470350at2759"/>
<reference evidence="5" key="1">
    <citation type="submission" date="2021-01" db="EMBL/GenBank/DDBJ databases">
        <title>Adiantum capillus-veneris genome.</title>
        <authorList>
            <person name="Fang Y."/>
            <person name="Liao Q."/>
        </authorList>
    </citation>
    <scope>NUCLEOTIDE SEQUENCE</scope>
    <source>
        <strain evidence="5">H3</strain>
        <tissue evidence="5">Leaf</tissue>
    </source>
</reference>
<keyword evidence="2" id="KW-0479">Metal-binding</keyword>
<keyword evidence="3" id="KW-0560">Oxidoreductase</keyword>
<dbReference type="SUPFAM" id="SSF48264">
    <property type="entry name" value="Cytochrome P450"/>
    <property type="match status" value="1"/>
</dbReference>
<dbReference type="Pfam" id="PF00067">
    <property type="entry name" value="p450"/>
    <property type="match status" value="1"/>
</dbReference>
<dbReference type="GO" id="GO:0016705">
    <property type="term" value="F:oxidoreductase activity, acting on paired donors, with incorporation or reduction of molecular oxygen"/>
    <property type="evidence" value="ECO:0007669"/>
    <property type="project" value="InterPro"/>
</dbReference>
<evidence type="ECO:0008006" key="7">
    <source>
        <dbReference type="Google" id="ProtNLM"/>
    </source>
</evidence>
<evidence type="ECO:0000256" key="3">
    <source>
        <dbReference type="ARBA" id="ARBA00023002"/>
    </source>
</evidence>
<dbReference type="GO" id="GO:0005506">
    <property type="term" value="F:iron ion binding"/>
    <property type="evidence" value="ECO:0007669"/>
    <property type="project" value="InterPro"/>
</dbReference>
<dbReference type="Proteomes" id="UP000886520">
    <property type="component" value="Chromosome 14"/>
</dbReference>
<gene>
    <name evidence="5" type="ORF">GOP47_0014702</name>
</gene>
<dbReference type="EMBL" id="JABFUD020000014">
    <property type="protein sequence ID" value="KAI5070359.1"/>
    <property type="molecule type" value="Genomic_DNA"/>
</dbReference>
<dbReference type="PANTHER" id="PTHR24296">
    <property type="entry name" value="CYTOCHROME P450"/>
    <property type="match status" value="1"/>
</dbReference>
<comment type="caution">
    <text evidence="5">The sequence shown here is derived from an EMBL/GenBank/DDBJ whole genome shotgun (WGS) entry which is preliminary data.</text>
</comment>
<comment type="similarity">
    <text evidence="1">Belongs to the cytochrome P450 family.</text>
</comment>
<proteinExistence type="inferred from homology"/>
<evidence type="ECO:0000256" key="1">
    <source>
        <dbReference type="ARBA" id="ARBA00010617"/>
    </source>
</evidence>
<evidence type="ECO:0000256" key="2">
    <source>
        <dbReference type="ARBA" id="ARBA00022723"/>
    </source>
</evidence>
<accession>A0A9D4ZCQ3</accession>
<dbReference type="InterPro" id="IPR001128">
    <property type="entry name" value="Cyt_P450"/>
</dbReference>
<evidence type="ECO:0000313" key="6">
    <source>
        <dbReference type="Proteomes" id="UP000886520"/>
    </source>
</evidence>